<comment type="caution">
    <text evidence="2">The sequence shown here is derived from an EMBL/GenBank/DDBJ whole genome shotgun (WGS) entry which is preliminary data.</text>
</comment>
<protein>
    <submittedName>
        <fullName evidence="2">DUF6164 family protein</fullName>
    </submittedName>
</protein>
<sequence>MAKLLLNLRNVLEDEADDVRAMLDQARIPYYETPPSMWGISAGGIYVKDNEDVPEAKRLMAEYQAKRRDRVRAEHEAAVRDGTAETFRTVLRTEPLRVALTVLAIIVLLGLVALPAVLLRGG</sequence>
<evidence type="ECO:0000313" key="3">
    <source>
        <dbReference type="Proteomes" id="UP001589896"/>
    </source>
</evidence>
<keyword evidence="1" id="KW-0472">Membrane</keyword>
<keyword evidence="1" id="KW-0812">Transmembrane</keyword>
<reference evidence="2 3" key="1">
    <citation type="submission" date="2024-09" db="EMBL/GenBank/DDBJ databases">
        <authorList>
            <person name="Sun Q."/>
            <person name="Mori K."/>
        </authorList>
    </citation>
    <scope>NUCLEOTIDE SEQUENCE [LARGE SCALE GENOMIC DNA]</scope>
    <source>
        <strain evidence="2 3">KCTC 23076</strain>
    </source>
</reference>
<proteinExistence type="predicted"/>
<feature type="transmembrane region" description="Helical" evidence="1">
    <location>
        <begin position="98"/>
        <end position="119"/>
    </location>
</feature>
<keyword evidence="1" id="KW-1133">Transmembrane helix</keyword>
<gene>
    <name evidence="2" type="ORF">ACFFGH_16125</name>
</gene>
<evidence type="ECO:0000256" key="1">
    <source>
        <dbReference type="SAM" id="Phobius"/>
    </source>
</evidence>
<dbReference type="InterPro" id="IPR046162">
    <property type="entry name" value="DUF6164"/>
</dbReference>
<name>A0ABV6RTY2_9GAMM</name>
<organism evidence="2 3">
    <name type="scientific">Lysobacter korlensis</name>
    <dbReference type="NCBI Taxonomy" id="553636"/>
    <lineage>
        <taxon>Bacteria</taxon>
        <taxon>Pseudomonadati</taxon>
        <taxon>Pseudomonadota</taxon>
        <taxon>Gammaproteobacteria</taxon>
        <taxon>Lysobacterales</taxon>
        <taxon>Lysobacteraceae</taxon>
        <taxon>Lysobacter</taxon>
    </lineage>
</organism>
<dbReference type="RefSeq" id="WP_386670267.1">
    <property type="nucleotide sequence ID" value="NZ_JBHLTG010000003.1"/>
</dbReference>
<dbReference type="Pfam" id="PF19661">
    <property type="entry name" value="DUF6164"/>
    <property type="match status" value="1"/>
</dbReference>
<keyword evidence="3" id="KW-1185">Reference proteome</keyword>
<evidence type="ECO:0000313" key="2">
    <source>
        <dbReference type="EMBL" id="MFC0679363.1"/>
    </source>
</evidence>
<accession>A0ABV6RTY2</accession>
<dbReference type="EMBL" id="JBHLTG010000003">
    <property type="protein sequence ID" value="MFC0679363.1"/>
    <property type="molecule type" value="Genomic_DNA"/>
</dbReference>
<dbReference type="Proteomes" id="UP001589896">
    <property type="component" value="Unassembled WGS sequence"/>
</dbReference>